<dbReference type="SUPFAM" id="SSF46955">
    <property type="entry name" value="Putative DNA-binding domain"/>
    <property type="match status" value="1"/>
</dbReference>
<dbReference type="PROSITE" id="PS00552">
    <property type="entry name" value="HTH_MERR_1"/>
    <property type="match status" value="1"/>
</dbReference>
<dbReference type="GO" id="GO:0003677">
    <property type="term" value="F:DNA binding"/>
    <property type="evidence" value="ECO:0007669"/>
    <property type="project" value="UniProtKB-KW"/>
</dbReference>
<gene>
    <name evidence="3" type="ORF">LSI01_17790</name>
</gene>
<dbReference type="InterPro" id="IPR009061">
    <property type="entry name" value="DNA-bd_dom_put_sf"/>
</dbReference>
<feature type="domain" description="HTH merR-type" evidence="2">
    <location>
        <begin position="1"/>
        <end position="70"/>
    </location>
</feature>
<name>A0A510VR95_9LACO</name>
<dbReference type="GO" id="GO:0003700">
    <property type="term" value="F:DNA-binding transcription factor activity"/>
    <property type="evidence" value="ECO:0007669"/>
    <property type="project" value="InterPro"/>
</dbReference>
<dbReference type="RefSeq" id="WP_057809367.1">
    <property type="nucleotide sequence ID" value="NZ_BJUD01000058.1"/>
</dbReference>
<evidence type="ECO:0000256" key="1">
    <source>
        <dbReference type="ARBA" id="ARBA00023125"/>
    </source>
</evidence>
<proteinExistence type="predicted"/>
<dbReference type="AlphaFoldDB" id="A0A510VR95"/>
<dbReference type="InterPro" id="IPR000551">
    <property type="entry name" value="MerR-type_HTH_dom"/>
</dbReference>
<reference evidence="3 4" key="1">
    <citation type="submission" date="2019-07" db="EMBL/GenBank/DDBJ databases">
        <title>Whole genome shotgun sequence of Lactobacillus siliginis NBRC 101315.</title>
        <authorList>
            <person name="Hosoyama A."/>
            <person name="Uohara A."/>
            <person name="Ohji S."/>
            <person name="Ichikawa N."/>
        </authorList>
    </citation>
    <scope>NUCLEOTIDE SEQUENCE [LARGE SCALE GENOMIC DNA]</scope>
    <source>
        <strain evidence="3 4">NBRC 101315</strain>
    </source>
</reference>
<dbReference type="Gene3D" id="1.10.1660.10">
    <property type="match status" value="1"/>
</dbReference>
<keyword evidence="1" id="KW-0238">DNA-binding</keyword>
<dbReference type="PROSITE" id="PS50937">
    <property type="entry name" value="HTH_MERR_2"/>
    <property type="match status" value="1"/>
</dbReference>
<accession>A0A510VR95</accession>
<protein>
    <submittedName>
        <fullName evidence="3">MerR family transcriptional regulator</fullName>
    </submittedName>
</protein>
<dbReference type="Pfam" id="PF13411">
    <property type="entry name" value="MerR_1"/>
    <property type="match status" value="1"/>
</dbReference>
<dbReference type="PRINTS" id="PR00040">
    <property type="entry name" value="HTHMERR"/>
</dbReference>
<dbReference type="SMART" id="SM00422">
    <property type="entry name" value="HTH_MERR"/>
    <property type="match status" value="1"/>
</dbReference>
<dbReference type="Proteomes" id="UP000321429">
    <property type="component" value="Unassembled WGS sequence"/>
</dbReference>
<dbReference type="CDD" id="cd01109">
    <property type="entry name" value="HTH_YyaN"/>
    <property type="match status" value="1"/>
</dbReference>
<evidence type="ECO:0000259" key="2">
    <source>
        <dbReference type="PROSITE" id="PS50937"/>
    </source>
</evidence>
<evidence type="ECO:0000313" key="3">
    <source>
        <dbReference type="EMBL" id="GEK29468.1"/>
    </source>
</evidence>
<evidence type="ECO:0000313" key="4">
    <source>
        <dbReference type="Proteomes" id="UP000321429"/>
    </source>
</evidence>
<dbReference type="PANTHER" id="PTHR30204">
    <property type="entry name" value="REDOX-CYCLING DRUG-SENSING TRANSCRIPTIONAL ACTIVATOR SOXR"/>
    <property type="match status" value="1"/>
</dbReference>
<dbReference type="EMBL" id="BJUD01000058">
    <property type="protein sequence ID" value="GEK29468.1"/>
    <property type="molecule type" value="Genomic_DNA"/>
</dbReference>
<sequence>MMQIGEVAAMTGLSVRTIRFYERKGVVKPSARDANQHRLYDDETIHWLSLVGYLRQTGMSVKALADYYELIQQGPATLNARIDLLQAQRERVVERMAAQKEQLWQIDHKLAHYQDDLTKYV</sequence>
<dbReference type="InterPro" id="IPR047057">
    <property type="entry name" value="MerR_fam"/>
</dbReference>
<comment type="caution">
    <text evidence="3">The sequence shown here is derived from an EMBL/GenBank/DDBJ whole genome shotgun (WGS) entry which is preliminary data.</text>
</comment>
<organism evidence="3 4">
    <name type="scientific">Furfurilactobacillus siliginis</name>
    <dbReference type="NCBI Taxonomy" id="348151"/>
    <lineage>
        <taxon>Bacteria</taxon>
        <taxon>Bacillati</taxon>
        <taxon>Bacillota</taxon>
        <taxon>Bacilli</taxon>
        <taxon>Lactobacillales</taxon>
        <taxon>Lactobacillaceae</taxon>
        <taxon>Furfurilactobacillus</taxon>
    </lineage>
</organism>
<dbReference type="OrthoDB" id="9811174at2"/>
<dbReference type="PANTHER" id="PTHR30204:SF98">
    <property type="entry name" value="HTH-TYPE TRANSCRIPTIONAL REGULATOR ADHR"/>
    <property type="match status" value="1"/>
</dbReference>